<feature type="non-terminal residue" evidence="1">
    <location>
        <position position="130"/>
    </location>
</feature>
<protein>
    <submittedName>
        <fullName evidence="1">Uncharacterized protein</fullName>
    </submittedName>
</protein>
<feature type="non-terminal residue" evidence="1">
    <location>
        <position position="1"/>
    </location>
</feature>
<proteinExistence type="predicted"/>
<name>A0A034WQJ8_BACDO</name>
<accession>A0A034WQJ8</accession>
<organism evidence="1">
    <name type="scientific">Bactrocera dorsalis</name>
    <name type="common">Oriental fruit fly</name>
    <name type="synonym">Dacus dorsalis</name>
    <dbReference type="NCBI Taxonomy" id="27457"/>
    <lineage>
        <taxon>Eukaryota</taxon>
        <taxon>Metazoa</taxon>
        <taxon>Ecdysozoa</taxon>
        <taxon>Arthropoda</taxon>
        <taxon>Hexapoda</taxon>
        <taxon>Insecta</taxon>
        <taxon>Pterygota</taxon>
        <taxon>Neoptera</taxon>
        <taxon>Endopterygota</taxon>
        <taxon>Diptera</taxon>
        <taxon>Brachycera</taxon>
        <taxon>Muscomorpha</taxon>
        <taxon>Tephritoidea</taxon>
        <taxon>Tephritidae</taxon>
        <taxon>Bactrocera</taxon>
        <taxon>Bactrocera</taxon>
    </lineage>
</organism>
<sequence>QLCITSTVTPFLRGICLQQHTFEQHKDINTAATQRAHIEMNTNTRTKGTPSSTESYLVFGGSCPHILYESSSGCEEMQCIFTNALNSSRNIVENDAIIPNIPPPTQKCLWQLKLCCSGLQCYENLILGAF</sequence>
<dbReference type="AlphaFoldDB" id="A0A034WQJ8"/>
<evidence type="ECO:0000313" key="1">
    <source>
        <dbReference type="EMBL" id="JAC57851.1"/>
    </source>
</evidence>
<reference evidence="1" key="1">
    <citation type="journal article" date="2014" name="BMC Genomics">
        <title>Characterizing the developmental transcriptome of the oriental fruit fly, Bactrocera dorsalis (Diptera: Tephritidae) through comparative genomic analysis with Drosophila melanogaster utilizing modENCODE datasets.</title>
        <authorList>
            <person name="Geib S.M."/>
            <person name="Calla B."/>
            <person name="Hall B."/>
            <person name="Hou S."/>
            <person name="Manoukis N.C."/>
        </authorList>
    </citation>
    <scope>NUCLEOTIDE SEQUENCE</scope>
    <source>
        <strain evidence="1">Punador</strain>
    </source>
</reference>
<dbReference type="EMBL" id="GAKP01001101">
    <property type="protein sequence ID" value="JAC57851.1"/>
    <property type="molecule type" value="Transcribed_RNA"/>
</dbReference>